<dbReference type="InterPro" id="IPR017824">
    <property type="entry name" value="Aminodeoxychorismate_lyase_IV"/>
</dbReference>
<dbReference type="InterPro" id="IPR043131">
    <property type="entry name" value="BCAT-like_N"/>
</dbReference>
<evidence type="ECO:0000313" key="11">
    <source>
        <dbReference type="EMBL" id="CAH0539250.1"/>
    </source>
</evidence>
<keyword evidence="6 11" id="KW-0456">Lyase</keyword>
<evidence type="ECO:0000256" key="2">
    <source>
        <dbReference type="ARBA" id="ARBA00009320"/>
    </source>
</evidence>
<comment type="subunit">
    <text evidence="3">Homodimer.</text>
</comment>
<dbReference type="InterPro" id="IPR050571">
    <property type="entry name" value="Class-IV_PLP-Dep_Aminotrnsfr"/>
</dbReference>
<keyword evidence="4" id="KW-0663">Pyridoxal phosphate</keyword>
<protein>
    <recommendedName>
        <fullName evidence="8 10">Aminodeoxychorismate lyase</fullName>
        <ecNumber evidence="8 10">4.1.3.38</ecNumber>
    </recommendedName>
</protein>
<reference evidence="11" key="1">
    <citation type="submission" date="2021-11" db="EMBL/GenBank/DDBJ databases">
        <authorList>
            <person name="Rodrigo-Torres L."/>
            <person name="Arahal R. D."/>
            <person name="Lucena T."/>
        </authorList>
    </citation>
    <scope>NUCLEOTIDE SEQUENCE</scope>
    <source>
        <strain evidence="11">CECT 7928</strain>
    </source>
</reference>
<comment type="similarity">
    <text evidence="2">Belongs to the class-IV pyridoxal-phosphate-dependent aminotransferase family.</text>
</comment>
<keyword evidence="12" id="KW-1185">Reference proteome</keyword>
<dbReference type="NCBIfam" id="NF004761">
    <property type="entry name" value="PRK06092.1"/>
    <property type="match status" value="1"/>
</dbReference>
<dbReference type="Gene3D" id="3.20.10.10">
    <property type="entry name" value="D-amino Acid Aminotransferase, subunit A, domain 2"/>
    <property type="match status" value="1"/>
</dbReference>
<dbReference type="PANTHER" id="PTHR42743">
    <property type="entry name" value="AMINO-ACID AMINOTRANSFERASE"/>
    <property type="match status" value="1"/>
</dbReference>
<dbReference type="Pfam" id="PF01063">
    <property type="entry name" value="Aminotran_4"/>
    <property type="match status" value="1"/>
</dbReference>
<keyword evidence="5" id="KW-0289">Folate biosynthesis</keyword>
<dbReference type="InterPro" id="IPR036038">
    <property type="entry name" value="Aminotransferase-like"/>
</dbReference>
<comment type="caution">
    <text evidence="11">The sequence shown here is derived from an EMBL/GenBank/DDBJ whole genome shotgun (WGS) entry which is preliminary data.</text>
</comment>
<dbReference type="EC" id="4.1.3.38" evidence="8 10"/>
<proteinExistence type="inferred from homology"/>
<sequence>MFWVNGKPTNSIPVTDRSFQYGDGCFTTMLTRKGEIQHWSLHVERMEACLTQLEISSPNWESVLTMLEQAALPDEKAGLKLHISRGDGGRGYSPALVDSPNITVGQFSFPNHYETIQSQGIELGVCEKRLGHSPMLAGHKHNNRLEQILLKSEMDKNGFLDGLTLDIEDNVVETTMANIFWKKNKKWYTPALDKAGVSGVMRKLVLSKLSSKGLEVESGQFKLHQALEAEELFITNSILTVAPVTKIGNQCFQIGQMTRSIQEYFTS</sequence>
<evidence type="ECO:0000256" key="9">
    <source>
        <dbReference type="ARBA" id="ARBA00049529"/>
    </source>
</evidence>
<dbReference type="PANTHER" id="PTHR42743:SF2">
    <property type="entry name" value="AMINODEOXYCHORISMATE LYASE"/>
    <property type="match status" value="1"/>
</dbReference>
<dbReference type="InterPro" id="IPR043132">
    <property type="entry name" value="BCAT-like_C"/>
</dbReference>
<dbReference type="CDD" id="cd01559">
    <property type="entry name" value="ADCL_like"/>
    <property type="match status" value="1"/>
</dbReference>
<evidence type="ECO:0000313" key="12">
    <source>
        <dbReference type="Proteomes" id="UP000838748"/>
    </source>
</evidence>
<dbReference type="Gene3D" id="3.30.470.10">
    <property type="match status" value="1"/>
</dbReference>
<dbReference type="SUPFAM" id="SSF56752">
    <property type="entry name" value="D-aminoacid aminotransferase-like PLP-dependent enzymes"/>
    <property type="match status" value="1"/>
</dbReference>
<evidence type="ECO:0000256" key="3">
    <source>
        <dbReference type="ARBA" id="ARBA00011738"/>
    </source>
</evidence>
<comment type="pathway">
    <text evidence="7">Cofactor biosynthesis; tetrahydrofolate biosynthesis; 4-aminobenzoate from chorismate: step 2/2.</text>
</comment>
<dbReference type="NCBIfam" id="TIGR03461">
    <property type="entry name" value="pabC_Proteo"/>
    <property type="match status" value="1"/>
</dbReference>
<evidence type="ECO:0000256" key="6">
    <source>
        <dbReference type="ARBA" id="ARBA00023239"/>
    </source>
</evidence>
<evidence type="ECO:0000256" key="5">
    <source>
        <dbReference type="ARBA" id="ARBA00022909"/>
    </source>
</evidence>
<accession>A0ABM9A3E1</accession>
<evidence type="ECO:0000256" key="1">
    <source>
        <dbReference type="ARBA" id="ARBA00001933"/>
    </source>
</evidence>
<name>A0ABM9A3E1_9VIBR</name>
<evidence type="ECO:0000256" key="10">
    <source>
        <dbReference type="NCBIfam" id="TIGR03461"/>
    </source>
</evidence>
<evidence type="ECO:0000256" key="7">
    <source>
        <dbReference type="ARBA" id="ARBA00035633"/>
    </source>
</evidence>
<organism evidence="11 12">
    <name type="scientific">Vibrio marisflavi CECT 7928</name>
    <dbReference type="NCBI Taxonomy" id="634439"/>
    <lineage>
        <taxon>Bacteria</taxon>
        <taxon>Pseudomonadati</taxon>
        <taxon>Pseudomonadota</taxon>
        <taxon>Gammaproteobacteria</taxon>
        <taxon>Vibrionales</taxon>
        <taxon>Vibrionaceae</taxon>
        <taxon>Vibrio</taxon>
    </lineage>
</organism>
<comment type="catalytic activity">
    <reaction evidence="9">
        <text>4-amino-4-deoxychorismate = 4-aminobenzoate + pyruvate + H(+)</text>
        <dbReference type="Rhea" id="RHEA:16201"/>
        <dbReference type="ChEBI" id="CHEBI:15361"/>
        <dbReference type="ChEBI" id="CHEBI:15378"/>
        <dbReference type="ChEBI" id="CHEBI:17836"/>
        <dbReference type="ChEBI" id="CHEBI:58406"/>
        <dbReference type="EC" id="4.1.3.38"/>
    </reaction>
</comment>
<gene>
    <name evidence="11" type="primary">pabC</name>
    <name evidence="11" type="ORF">VMF7928_02019</name>
</gene>
<dbReference type="InterPro" id="IPR001544">
    <property type="entry name" value="Aminotrans_IV"/>
</dbReference>
<comment type="cofactor">
    <cofactor evidence="1">
        <name>pyridoxal 5'-phosphate</name>
        <dbReference type="ChEBI" id="CHEBI:597326"/>
    </cofactor>
</comment>
<evidence type="ECO:0000256" key="8">
    <source>
        <dbReference type="ARBA" id="ARBA00035676"/>
    </source>
</evidence>
<dbReference type="GO" id="GO:0008696">
    <property type="term" value="F:4-amino-4-deoxychorismate lyase activity"/>
    <property type="evidence" value="ECO:0007669"/>
    <property type="project" value="UniProtKB-EC"/>
</dbReference>
<dbReference type="RefSeq" id="WP_237361332.1">
    <property type="nucleotide sequence ID" value="NZ_CAKLDM010000002.1"/>
</dbReference>
<dbReference type="Proteomes" id="UP000838748">
    <property type="component" value="Unassembled WGS sequence"/>
</dbReference>
<evidence type="ECO:0000256" key="4">
    <source>
        <dbReference type="ARBA" id="ARBA00022898"/>
    </source>
</evidence>
<dbReference type="EMBL" id="CAKLDM010000002">
    <property type="protein sequence ID" value="CAH0539250.1"/>
    <property type="molecule type" value="Genomic_DNA"/>
</dbReference>